<name>A0A429G4P1_9CREN</name>
<dbReference type="EMBL" id="RCOR01000025">
    <property type="protein sequence ID" value="RSN68772.1"/>
    <property type="molecule type" value="Genomic_DNA"/>
</dbReference>
<keyword evidence="2 5" id="KW-0812">Transmembrane</keyword>
<evidence type="ECO:0000256" key="2">
    <source>
        <dbReference type="ARBA" id="ARBA00022692"/>
    </source>
</evidence>
<dbReference type="FunFam" id="1.20.1540.10:FF:000027">
    <property type="entry name" value="Rhomboid family intramembrane serine protease"/>
    <property type="match status" value="1"/>
</dbReference>
<keyword evidence="7" id="KW-0378">Hydrolase</keyword>
<dbReference type="PANTHER" id="PTHR43066">
    <property type="entry name" value="RHOMBOID-RELATED PROTEIN"/>
    <property type="match status" value="1"/>
</dbReference>
<feature type="transmembrane region" description="Helical" evidence="5">
    <location>
        <begin position="269"/>
        <end position="287"/>
    </location>
</feature>
<sequence length="469" mass="52215">MNSQKVFLSWEAHKRISMGLGIPITMPEFRPKHRATISLIVINSIIYLATSYNNFFLSVSDYWVTVGGFSPSLLTHTDQWYRFLTSMFLHADIFHIFFNMYFLFFAGRAVEDALGSTRFIFLYLISGLAASIFHSAYSFIGGLTSYAIPAIGASGAISGVLGAYLLFYPGTSLVVCIPVFFFPLCFPMRASLYILFWFAMQVIYGFAMIAGGVAVFAHAGGFLAGIALLPILANRRRIGILRIITHATSIPFLRLPSSYYRGLSSTTKAVMSFLTIALILGGAYTVIAAPSVGRVKVATIQYTLDGTPYIDYVAFRPPDFESYRTTMALQETRVLLNRLAAASLLYDLKKASKTIEIRDQEIRTEHEISVGGRTVKVSVDSRIEYFRGSYGKDGILAQANGTLVTRVIYINQTNYYLSDPVRYEFLVNSMDVNVGLISRYTGLLSLLIAAIAQLTFLTRDWEFSIVAEE</sequence>
<feature type="domain" description="Peptidase S54 rhomboid" evidence="6">
    <location>
        <begin position="78"/>
        <end position="233"/>
    </location>
</feature>
<dbReference type="Gene3D" id="1.20.1540.10">
    <property type="entry name" value="Rhomboid-like"/>
    <property type="match status" value="1"/>
</dbReference>
<feature type="transmembrane region" description="Helical" evidence="5">
    <location>
        <begin position="36"/>
        <end position="60"/>
    </location>
</feature>
<evidence type="ECO:0000256" key="5">
    <source>
        <dbReference type="SAM" id="Phobius"/>
    </source>
</evidence>
<feature type="transmembrane region" description="Helical" evidence="5">
    <location>
        <begin position="239"/>
        <end position="257"/>
    </location>
</feature>
<protein>
    <submittedName>
        <fullName evidence="7">Rhomboid family intramembrane serine protease</fullName>
    </submittedName>
</protein>
<feature type="transmembrane region" description="Helical" evidence="5">
    <location>
        <begin position="202"/>
        <end position="232"/>
    </location>
</feature>
<evidence type="ECO:0000256" key="4">
    <source>
        <dbReference type="ARBA" id="ARBA00023136"/>
    </source>
</evidence>
<dbReference type="Pfam" id="PF01694">
    <property type="entry name" value="Rhomboid"/>
    <property type="match status" value="1"/>
</dbReference>
<comment type="subcellular location">
    <subcellularLocation>
        <location evidence="1">Membrane</location>
        <topology evidence="1">Multi-pass membrane protein</topology>
    </subcellularLocation>
</comment>
<evidence type="ECO:0000313" key="8">
    <source>
        <dbReference type="Proteomes" id="UP000278149"/>
    </source>
</evidence>
<proteinExistence type="predicted"/>
<dbReference type="GO" id="GO:0004252">
    <property type="term" value="F:serine-type endopeptidase activity"/>
    <property type="evidence" value="ECO:0007669"/>
    <property type="project" value="InterPro"/>
</dbReference>
<feature type="transmembrane region" description="Helical" evidence="5">
    <location>
        <begin position="80"/>
        <end position="107"/>
    </location>
</feature>
<keyword evidence="3 5" id="KW-1133">Transmembrane helix</keyword>
<feature type="transmembrane region" description="Helical" evidence="5">
    <location>
        <begin position="119"/>
        <end position="140"/>
    </location>
</feature>
<dbReference type="PANTHER" id="PTHR43066:SF11">
    <property type="entry name" value="PEPTIDASE S54 RHOMBOID DOMAIN-CONTAINING PROTEIN"/>
    <property type="match status" value="1"/>
</dbReference>
<keyword evidence="4 5" id="KW-0472">Membrane</keyword>
<dbReference type="AlphaFoldDB" id="A0A429G4P1"/>
<dbReference type="InterPro" id="IPR022764">
    <property type="entry name" value="Peptidase_S54_rhomboid_dom"/>
</dbReference>
<dbReference type="GO" id="GO:0006508">
    <property type="term" value="P:proteolysis"/>
    <property type="evidence" value="ECO:0007669"/>
    <property type="project" value="UniProtKB-KW"/>
</dbReference>
<feature type="transmembrane region" description="Helical" evidence="5">
    <location>
        <begin position="174"/>
        <end position="196"/>
    </location>
</feature>
<comment type="caution">
    <text evidence="7">The sequence shown here is derived from an EMBL/GenBank/DDBJ whole genome shotgun (WGS) entry which is preliminary data.</text>
</comment>
<accession>A0A429G4P1</accession>
<reference evidence="7 8" key="1">
    <citation type="submission" date="2018-10" db="EMBL/GenBank/DDBJ databases">
        <title>Co-occurring genomic capacity for anaerobic methane metabolism and dissimilatory sulfite reduction discovered in the Korarchaeota.</title>
        <authorList>
            <person name="Mckay L.J."/>
            <person name="Dlakic M."/>
            <person name="Fields M.W."/>
            <person name="Delmont T.O."/>
            <person name="Eren A.M."/>
            <person name="Jay Z.J."/>
            <person name="Klingelsmith K.B."/>
            <person name="Rusch D.B."/>
            <person name="Inskeep W.P."/>
        </authorList>
    </citation>
    <scope>NUCLEOTIDE SEQUENCE [LARGE SCALE GENOMIC DNA]</scope>
    <source>
        <strain evidence="7 8">WS</strain>
    </source>
</reference>
<gene>
    <name evidence="7" type="ORF">D9Q81_05485</name>
</gene>
<dbReference type="GO" id="GO:0016020">
    <property type="term" value="C:membrane"/>
    <property type="evidence" value="ECO:0007669"/>
    <property type="project" value="UniProtKB-SubCell"/>
</dbReference>
<feature type="transmembrane region" description="Helical" evidence="5">
    <location>
        <begin position="146"/>
        <end position="167"/>
    </location>
</feature>
<dbReference type="SUPFAM" id="SSF144091">
    <property type="entry name" value="Rhomboid-like"/>
    <property type="match status" value="1"/>
</dbReference>
<organism evidence="7 8">
    <name type="scientific">Candidatus Korarchaeum cryptofilum</name>
    <dbReference type="NCBI Taxonomy" id="498846"/>
    <lineage>
        <taxon>Archaea</taxon>
        <taxon>Thermoproteota</taxon>
        <taxon>Candidatus Korarchaeia</taxon>
        <taxon>Candidatus Korarchaeales</taxon>
        <taxon>Candidatus Korarchaeaceae</taxon>
        <taxon>Candidatus Korarchaeum</taxon>
    </lineage>
</organism>
<evidence type="ECO:0000256" key="3">
    <source>
        <dbReference type="ARBA" id="ARBA00022989"/>
    </source>
</evidence>
<dbReference type="InterPro" id="IPR035952">
    <property type="entry name" value="Rhomboid-like_sf"/>
</dbReference>
<keyword evidence="7" id="KW-0645">Protease</keyword>
<evidence type="ECO:0000256" key="1">
    <source>
        <dbReference type="ARBA" id="ARBA00004141"/>
    </source>
</evidence>
<dbReference type="Proteomes" id="UP000278149">
    <property type="component" value="Unassembled WGS sequence"/>
</dbReference>
<evidence type="ECO:0000313" key="7">
    <source>
        <dbReference type="EMBL" id="RSN68772.1"/>
    </source>
</evidence>
<evidence type="ECO:0000259" key="6">
    <source>
        <dbReference type="Pfam" id="PF01694"/>
    </source>
</evidence>